<dbReference type="InterPro" id="IPR043541">
    <property type="entry name" value="SYT14/14L/16"/>
</dbReference>
<comment type="caution">
    <text evidence="4">The sequence shown here is derived from an EMBL/GenBank/DDBJ whole genome shotgun (WGS) entry which is preliminary data.</text>
</comment>
<gene>
    <name evidence="4" type="primary">SYT16_6</name>
    <name evidence="4" type="ORF">OS493_020739</name>
</gene>
<dbReference type="GO" id="GO:0005543">
    <property type="term" value="F:phospholipid binding"/>
    <property type="evidence" value="ECO:0007669"/>
    <property type="project" value="TreeGrafter"/>
</dbReference>
<protein>
    <submittedName>
        <fullName evidence="4">Synaptotagmin</fullName>
    </submittedName>
</protein>
<feature type="transmembrane region" description="Helical" evidence="1">
    <location>
        <begin position="42"/>
        <end position="63"/>
    </location>
</feature>
<evidence type="ECO:0000313" key="4">
    <source>
        <dbReference type="EMBL" id="KAJ7358901.1"/>
    </source>
</evidence>
<dbReference type="PROSITE" id="PS50004">
    <property type="entry name" value="C2"/>
    <property type="match status" value="1"/>
</dbReference>
<dbReference type="EMBL" id="MU827314">
    <property type="protein sequence ID" value="KAJ7358901.1"/>
    <property type="molecule type" value="Genomic_DNA"/>
</dbReference>
<dbReference type="SUPFAM" id="SSF49562">
    <property type="entry name" value="C2 domain (Calcium/lipid-binding domain, CaLB)"/>
    <property type="match status" value="1"/>
</dbReference>
<dbReference type="Pfam" id="PF00168">
    <property type="entry name" value="C2"/>
    <property type="match status" value="1"/>
</dbReference>
<accession>A0A9W9YMU3</accession>
<dbReference type="PANTHER" id="PTHR46129">
    <property type="entry name" value="SYNAPTOTAGMIN 14, ISOFORM D"/>
    <property type="match status" value="1"/>
</dbReference>
<keyword evidence="2" id="KW-0732">Signal</keyword>
<evidence type="ECO:0000313" key="5">
    <source>
        <dbReference type="Proteomes" id="UP001163046"/>
    </source>
</evidence>
<dbReference type="InterPro" id="IPR000008">
    <property type="entry name" value="C2_dom"/>
</dbReference>
<keyword evidence="1" id="KW-1133">Transmembrane helix</keyword>
<dbReference type="InterPro" id="IPR035892">
    <property type="entry name" value="C2_domain_sf"/>
</dbReference>
<evidence type="ECO:0000256" key="1">
    <source>
        <dbReference type="SAM" id="Phobius"/>
    </source>
</evidence>
<dbReference type="Proteomes" id="UP001163046">
    <property type="component" value="Unassembled WGS sequence"/>
</dbReference>
<name>A0A9W9YMU3_9CNID</name>
<evidence type="ECO:0000259" key="3">
    <source>
        <dbReference type="PROSITE" id="PS50004"/>
    </source>
</evidence>
<keyword evidence="5" id="KW-1185">Reference proteome</keyword>
<organism evidence="4 5">
    <name type="scientific">Desmophyllum pertusum</name>
    <dbReference type="NCBI Taxonomy" id="174260"/>
    <lineage>
        <taxon>Eukaryota</taxon>
        <taxon>Metazoa</taxon>
        <taxon>Cnidaria</taxon>
        <taxon>Anthozoa</taxon>
        <taxon>Hexacorallia</taxon>
        <taxon>Scleractinia</taxon>
        <taxon>Caryophylliina</taxon>
        <taxon>Caryophylliidae</taxon>
        <taxon>Desmophyllum</taxon>
    </lineage>
</organism>
<dbReference type="OrthoDB" id="5978493at2759"/>
<dbReference type="Gene3D" id="2.60.40.150">
    <property type="entry name" value="C2 domain"/>
    <property type="match status" value="1"/>
</dbReference>
<feature type="chain" id="PRO_5040892742" evidence="2">
    <location>
        <begin position="23"/>
        <end position="335"/>
    </location>
</feature>
<sequence length="335" mass="37393">MKGLMFCVISLIHLSTHCFVDGGTTSLPSSETSDQFTVPEPAIIFLGFLGLCLVLVFILYKILHSNICKLDRKKLCGVHEAGYAELGQSPAMGEDAMDDSDSVDFIEQEMTTSDRDSDDRTLKRPPYVKSKSLSDLLYPRPAPAQRQRKLTTWERPSVEAIKAVSHLNVLSAYGDATSAQHYKKRSRAESRGEMNCVAKLQVSVGFAQTAQRLEVTVIRVQDFPEAITANNATSAMSIHLALMPSKRYRFKTKPKSTSDVIINETFVMRGLTGNELMESSLRFRIYAQGSVKTGKLLGETQTHLTDFDLDDVVSTMWIMVPPAEEQKKPPQQRKH</sequence>
<evidence type="ECO:0000256" key="2">
    <source>
        <dbReference type="SAM" id="SignalP"/>
    </source>
</evidence>
<keyword evidence="1" id="KW-0472">Membrane</keyword>
<dbReference type="AlphaFoldDB" id="A0A9W9YMU3"/>
<dbReference type="PANTHER" id="PTHR46129:SF2">
    <property type="entry name" value="SYNAPTOTAGMIN 14, ISOFORM D"/>
    <property type="match status" value="1"/>
</dbReference>
<feature type="signal peptide" evidence="2">
    <location>
        <begin position="1"/>
        <end position="22"/>
    </location>
</feature>
<keyword evidence="1" id="KW-0812">Transmembrane</keyword>
<proteinExistence type="predicted"/>
<reference evidence="4" key="1">
    <citation type="submission" date="2023-01" db="EMBL/GenBank/DDBJ databases">
        <title>Genome assembly of the deep-sea coral Lophelia pertusa.</title>
        <authorList>
            <person name="Herrera S."/>
            <person name="Cordes E."/>
        </authorList>
    </citation>
    <scope>NUCLEOTIDE SEQUENCE</scope>
    <source>
        <strain evidence="4">USNM1676648</strain>
        <tissue evidence="4">Polyp</tissue>
    </source>
</reference>
<feature type="domain" description="C2" evidence="3">
    <location>
        <begin position="196"/>
        <end position="318"/>
    </location>
</feature>